<dbReference type="InterPro" id="IPR051393">
    <property type="entry name" value="ABC_transporter_permease"/>
</dbReference>
<evidence type="ECO:0000256" key="7">
    <source>
        <dbReference type="RuleBase" id="RU363032"/>
    </source>
</evidence>
<keyword evidence="6 7" id="KW-0472">Membrane</keyword>
<proteinExistence type="inferred from homology"/>
<dbReference type="PANTHER" id="PTHR30193">
    <property type="entry name" value="ABC TRANSPORTER PERMEASE PROTEIN"/>
    <property type="match status" value="1"/>
</dbReference>
<evidence type="ECO:0000313" key="10">
    <source>
        <dbReference type="Proteomes" id="UP000749471"/>
    </source>
</evidence>
<feature type="domain" description="ABC transmembrane type-1" evidence="8">
    <location>
        <begin position="71"/>
        <end position="285"/>
    </location>
</feature>
<evidence type="ECO:0000256" key="1">
    <source>
        <dbReference type="ARBA" id="ARBA00004651"/>
    </source>
</evidence>
<keyword evidence="4 7" id="KW-0812">Transmembrane</keyword>
<evidence type="ECO:0000256" key="5">
    <source>
        <dbReference type="ARBA" id="ARBA00022989"/>
    </source>
</evidence>
<evidence type="ECO:0000259" key="8">
    <source>
        <dbReference type="PROSITE" id="PS50928"/>
    </source>
</evidence>
<dbReference type="RefSeq" id="WP_216520216.1">
    <property type="nucleotide sequence ID" value="NZ_JAHLPM010000010.1"/>
</dbReference>
<evidence type="ECO:0000256" key="3">
    <source>
        <dbReference type="ARBA" id="ARBA00022475"/>
    </source>
</evidence>
<evidence type="ECO:0000256" key="2">
    <source>
        <dbReference type="ARBA" id="ARBA00022448"/>
    </source>
</evidence>
<dbReference type="CDD" id="cd06261">
    <property type="entry name" value="TM_PBP2"/>
    <property type="match status" value="1"/>
</dbReference>
<gene>
    <name evidence="9" type="ORF">KQI42_12380</name>
</gene>
<evidence type="ECO:0000313" key="9">
    <source>
        <dbReference type="EMBL" id="MBU5438816.1"/>
    </source>
</evidence>
<dbReference type="Proteomes" id="UP000749471">
    <property type="component" value="Unassembled WGS sequence"/>
</dbReference>
<dbReference type="Pfam" id="PF00528">
    <property type="entry name" value="BPD_transp_1"/>
    <property type="match status" value="1"/>
</dbReference>
<dbReference type="PROSITE" id="PS50928">
    <property type="entry name" value="ABC_TM1"/>
    <property type="match status" value="1"/>
</dbReference>
<feature type="transmembrane region" description="Helical" evidence="7">
    <location>
        <begin position="108"/>
        <end position="128"/>
    </location>
</feature>
<feature type="transmembrane region" description="Helical" evidence="7">
    <location>
        <begin position="261"/>
        <end position="284"/>
    </location>
</feature>
<reference evidence="9 10" key="1">
    <citation type="submission" date="2021-06" db="EMBL/GenBank/DDBJ databases">
        <authorList>
            <person name="Sun Q."/>
            <person name="Li D."/>
        </authorList>
    </citation>
    <scope>NUCLEOTIDE SEQUENCE [LARGE SCALE GENOMIC DNA]</scope>
    <source>
        <strain evidence="9 10">MSJ-40</strain>
    </source>
</reference>
<accession>A0ABS6E8D2</accession>
<feature type="transmembrane region" description="Helical" evidence="7">
    <location>
        <begin position="75"/>
        <end position="96"/>
    </location>
</feature>
<organism evidence="9 10">
    <name type="scientific">Tissierella simiarum</name>
    <dbReference type="NCBI Taxonomy" id="2841534"/>
    <lineage>
        <taxon>Bacteria</taxon>
        <taxon>Bacillati</taxon>
        <taxon>Bacillota</taxon>
        <taxon>Tissierellia</taxon>
        <taxon>Tissierellales</taxon>
        <taxon>Tissierellaceae</taxon>
        <taxon>Tissierella</taxon>
    </lineage>
</organism>
<dbReference type="InterPro" id="IPR000515">
    <property type="entry name" value="MetI-like"/>
</dbReference>
<feature type="transmembrane region" description="Helical" evidence="7">
    <location>
        <begin position="12"/>
        <end position="32"/>
    </location>
</feature>
<dbReference type="PANTHER" id="PTHR30193:SF37">
    <property type="entry name" value="INNER MEMBRANE ABC TRANSPORTER PERMEASE PROTEIN YCJO"/>
    <property type="match status" value="1"/>
</dbReference>
<keyword evidence="2 7" id="KW-0813">Transport</keyword>
<keyword evidence="10" id="KW-1185">Reference proteome</keyword>
<dbReference type="EMBL" id="JAHLPM010000010">
    <property type="protein sequence ID" value="MBU5438816.1"/>
    <property type="molecule type" value="Genomic_DNA"/>
</dbReference>
<name>A0ABS6E8D2_9FIRM</name>
<keyword evidence="3" id="KW-1003">Cell membrane</keyword>
<comment type="subcellular location">
    <subcellularLocation>
        <location evidence="1 7">Cell membrane</location>
        <topology evidence="1 7">Multi-pass membrane protein</topology>
    </subcellularLocation>
</comment>
<evidence type="ECO:0000256" key="6">
    <source>
        <dbReference type="ARBA" id="ARBA00023136"/>
    </source>
</evidence>
<protein>
    <submittedName>
        <fullName evidence="9">Sugar ABC transporter permease</fullName>
    </submittedName>
</protein>
<comment type="caution">
    <text evidence="9">The sequence shown here is derived from an EMBL/GenBank/DDBJ whole genome shotgun (WGS) entry which is preliminary data.</text>
</comment>
<sequence>MKKLSKNKELKAFFYLLPALLIIVTFKIYPIIKSFTMAFYTDFDYLSGTVYERGLSNFQYVLTDSDFYLALKNTFFFVLGVVPLSIIISLGFALLLNSNIKCKNFFRSIYFLPFITSTVALSTIWRWIFNGEYGLANYLIGLFGIDKINWLTNPNLTIPILVLFTVWKYMGYKIIIFLAGLQNIDEKYYLSAKIDGANKWEIFKNITFPLLSPTLSFISITSIIDAFKIFDQVFVLYSGSTGPLKSGLTIVYYIFNKFYRHWQFSIAATAAFILFIIILIFTVIQLKISKRKTNY</sequence>
<comment type="similarity">
    <text evidence="7">Belongs to the binding-protein-dependent transport system permease family.</text>
</comment>
<keyword evidence="5 7" id="KW-1133">Transmembrane helix</keyword>
<evidence type="ECO:0000256" key="4">
    <source>
        <dbReference type="ARBA" id="ARBA00022692"/>
    </source>
</evidence>